<evidence type="ECO:0000256" key="1">
    <source>
        <dbReference type="SAM" id="Phobius"/>
    </source>
</evidence>
<feature type="transmembrane region" description="Helical" evidence="1">
    <location>
        <begin position="290"/>
        <end position="308"/>
    </location>
</feature>
<proteinExistence type="predicted"/>
<keyword evidence="1" id="KW-1133">Transmembrane helix</keyword>
<feature type="transmembrane region" description="Helical" evidence="1">
    <location>
        <begin position="360"/>
        <end position="377"/>
    </location>
</feature>
<keyword evidence="1" id="KW-0472">Membrane</keyword>
<keyword evidence="1" id="KW-0812">Transmembrane</keyword>
<comment type="caution">
    <text evidence="3">The sequence shown here is derived from an EMBL/GenBank/DDBJ whole genome shotgun (WGS) entry which is preliminary data.</text>
</comment>
<feature type="transmembrane region" description="Helical" evidence="1">
    <location>
        <begin position="134"/>
        <end position="153"/>
    </location>
</feature>
<dbReference type="EMBL" id="JACASI010000033">
    <property type="protein sequence ID" value="MCQ3830264.1"/>
    <property type="molecule type" value="Genomic_DNA"/>
</dbReference>
<protein>
    <submittedName>
        <fullName evidence="3">DUF1624 domain-containing protein</fullName>
    </submittedName>
</protein>
<name>A0ABT1P5G8_9GAMM</name>
<evidence type="ECO:0000313" key="4">
    <source>
        <dbReference type="Proteomes" id="UP001205566"/>
    </source>
</evidence>
<organism evidence="3 4">
    <name type="scientific">Microbulbifer elongatus</name>
    <dbReference type="NCBI Taxonomy" id="86173"/>
    <lineage>
        <taxon>Bacteria</taxon>
        <taxon>Pseudomonadati</taxon>
        <taxon>Pseudomonadota</taxon>
        <taxon>Gammaproteobacteria</taxon>
        <taxon>Cellvibrionales</taxon>
        <taxon>Microbulbiferaceae</taxon>
        <taxon>Microbulbifer</taxon>
    </lineage>
</organism>
<dbReference type="InterPro" id="IPR012429">
    <property type="entry name" value="HGSNAT_cat"/>
</dbReference>
<reference evidence="3" key="1">
    <citation type="thesis" date="2020" institute="Technische Universitat Dresden" country="Dresden, Germany">
        <title>The Agarolytic System of Microbulbifer elongatus PORT2, Isolated from Batu Karas, Pangandaran West Java Indonesia.</title>
        <authorList>
            <person name="Anggraeni S.R."/>
        </authorList>
    </citation>
    <scope>NUCLEOTIDE SEQUENCE</scope>
    <source>
        <strain evidence="3">PORT2</strain>
    </source>
</reference>
<feature type="transmembrane region" description="Helical" evidence="1">
    <location>
        <begin position="158"/>
        <end position="179"/>
    </location>
</feature>
<dbReference type="PANTHER" id="PTHR40407:SF1">
    <property type="entry name" value="HEPARAN-ALPHA-GLUCOSAMINIDE N-ACETYLTRANSFERASE CATALYTIC DOMAIN-CONTAINING PROTEIN"/>
    <property type="match status" value="1"/>
</dbReference>
<gene>
    <name evidence="3" type="ORF">HXX02_12480</name>
</gene>
<dbReference type="Proteomes" id="UP001205566">
    <property type="component" value="Unassembled WGS sequence"/>
</dbReference>
<feature type="transmembrane region" description="Helical" evidence="1">
    <location>
        <begin position="212"/>
        <end position="230"/>
    </location>
</feature>
<dbReference type="PANTHER" id="PTHR40407">
    <property type="entry name" value="MEMBRANE PROTEIN-LIKE PROTEIN"/>
    <property type="match status" value="1"/>
</dbReference>
<dbReference type="Pfam" id="PF07786">
    <property type="entry name" value="HGSNAT_cat"/>
    <property type="match status" value="1"/>
</dbReference>
<feature type="transmembrane region" description="Helical" evidence="1">
    <location>
        <begin position="328"/>
        <end position="348"/>
    </location>
</feature>
<feature type="transmembrane region" description="Helical" evidence="1">
    <location>
        <begin position="73"/>
        <end position="94"/>
    </location>
</feature>
<evidence type="ECO:0000313" key="3">
    <source>
        <dbReference type="EMBL" id="MCQ3830264.1"/>
    </source>
</evidence>
<evidence type="ECO:0000259" key="2">
    <source>
        <dbReference type="Pfam" id="PF07786"/>
    </source>
</evidence>
<keyword evidence="4" id="KW-1185">Reference proteome</keyword>
<sequence length="397" mass="44523">MATDATPLNSAGPLPQSPGTAVKRRIASIDIMRGLVIVLMLIDHVRERFYLHMQVSDPMDVNSTDPALFFTRLSAHICAPTFVFLTGLSAWLYAHPSSGNQRSASGFLFKRGLFLVLLEVTLVNFSWAGSFGTFWLQVIWVIGLSMIALSVLVMLPRWLIGAIGFAIVFGHNLLTPITFQPGEFGYSLWTILHDRGFLLDTEALRIKISYPLLPWIGVIALGYFAGPLYGRAVDAITRRKTLIGLGLGCLVLLLLLRGFNFYGETLPWETGATATQTVMSFLNFTKYPPSLDFLLLTLGIAFLLLAWFEPRKNAVLDALEVFGSAPMFFYLLHLYVLLILYQIVIALFGPNHGDLFGVDHIGWVWLISAALIIVMYFPTRAFSRFKHSTDLWWVKYF</sequence>
<feature type="transmembrane region" description="Helical" evidence="1">
    <location>
        <begin position="106"/>
        <end position="128"/>
    </location>
</feature>
<feature type="transmembrane region" description="Helical" evidence="1">
    <location>
        <begin position="242"/>
        <end position="262"/>
    </location>
</feature>
<feature type="domain" description="Heparan-alpha-glucosaminide N-acetyltransferase catalytic" evidence="2">
    <location>
        <begin position="25"/>
        <end position="232"/>
    </location>
</feature>
<accession>A0ABT1P5G8</accession>